<dbReference type="GO" id="GO:0005829">
    <property type="term" value="C:cytosol"/>
    <property type="evidence" value="ECO:0007669"/>
    <property type="project" value="UniProtKB-UniRule"/>
</dbReference>
<evidence type="ECO:0000313" key="5">
    <source>
        <dbReference type="Proteomes" id="UP000597762"/>
    </source>
</evidence>
<feature type="region of interest" description="Disordered" evidence="2">
    <location>
        <begin position="1"/>
        <end position="28"/>
    </location>
</feature>
<dbReference type="InterPro" id="IPR011989">
    <property type="entry name" value="ARM-like"/>
</dbReference>
<evidence type="ECO:0000259" key="3">
    <source>
        <dbReference type="Pfam" id="PF22958"/>
    </source>
</evidence>
<dbReference type="InterPro" id="IPR016024">
    <property type="entry name" value="ARM-type_fold"/>
</dbReference>
<comment type="function">
    <text evidence="1">E3 ubiquitin-protein ligase. Component of the ribosome quality control complex (RQC), a ribosome-associated complex that mediates ubiquitination and extraction of incompletely synthesized nascent chains for proteasomal degradation.</text>
</comment>
<comment type="catalytic activity">
    <reaction evidence="1">
        <text>S-ubiquitinyl-[E2 ubiquitin-conjugating enzyme]-L-cysteine + [acceptor protein]-L-lysine = [E2 ubiquitin-conjugating enzyme]-L-cysteine + N(6)-ubiquitinyl-[acceptor protein]-L-lysine.</text>
        <dbReference type="EC" id="2.3.2.27"/>
    </reaction>
</comment>
<dbReference type="PANTHER" id="PTHR12389">
    <property type="entry name" value="ZINC FINGER PROTEIN 294"/>
    <property type="match status" value="1"/>
</dbReference>
<accession>A0A812DXS8</accession>
<dbReference type="Pfam" id="PF22958">
    <property type="entry name" value="Ltn1_1st"/>
    <property type="match status" value="1"/>
</dbReference>
<keyword evidence="1" id="KW-0479">Metal-binding</keyword>
<keyword evidence="1" id="KW-0833">Ubl conjugation pathway</keyword>
<keyword evidence="1" id="KW-0863">Zinc-finger</keyword>
<proteinExistence type="inferred from homology"/>
<keyword evidence="1 4" id="KW-0808">Transferase</keyword>
<dbReference type="InterPro" id="IPR039795">
    <property type="entry name" value="LTN1/Rkr1"/>
</dbReference>
<dbReference type="GO" id="GO:1990112">
    <property type="term" value="C:RQC complex"/>
    <property type="evidence" value="ECO:0007669"/>
    <property type="project" value="UniProtKB-UniRule"/>
</dbReference>
<dbReference type="GO" id="GO:1990116">
    <property type="term" value="P:ribosome-associated ubiquitin-dependent protein catabolic process"/>
    <property type="evidence" value="ECO:0007669"/>
    <property type="project" value="UniProtKB-UniRule"/>
</dbReference>
<evidence type="ECO:0000313" key="4">
    <source>
        <dbReference type="EMBL" id="CAE1311279.1"/>
    </source>
</evidence>
<feature type="domain" description="E3 ubiquitin-protein ligase listerin N-terminal" evidence="3">
    <location>
        <begin position="65"/>
        <end position="374"/>
    </location>
</feature>
<dbReference type="Proteomes" id="UP000597762">
    <property type="component" value="Unassembled WGS sequence"/>
</dbReference>
<dbReference type="GO" id="GO:0072344">
    <property type="term" value="P:rescue of stalled ribosome"/>
    <property type="evidence" value="ECO:0007669"/>
    <property type="project" value="UniProtKB-UniRule"/>
</dbReference>
<dbReference type="PANTHER" id="PTHR12389:SF0">
    <property type="entry name" value="E3 UBIQUITIN-PROTEIN LIGASE LISTERIN"/>
    <property type="match status" value="1"/>
</dbReference>
<comment type="similarity">
    <text evidence="1">Belongs to the LTN1 family.</text>
</comment>
<gene>
    <name evidence="4" type="ORF">SPHA_62770</name>
</gene>
<comment type="subunit">
    <text evidence="1">Component of the ribosome quality control complex (RQC).</text>
</comment>
<dbReference type="GO" id="GO:0008270">
    <property type="term" value="F:zinc ion binding"/>
    <property type="evidence" value="ECO:0007669"/>
    <property type="project" value="UniProtKB-KW"/>
</dbReference>
<feature type="compositionally biased region" description="Basic residues" evidence="2">
    <location>
        <begin position="1"/>
        <end position="11"/>
    </location>
</feature>
<keyword evidence="4" id="KW-0012">Acyltransferase</keyword>
<dbReference type="AlphaFoldDB" id="A0A812DXS8"/>
<dbReference type="GO" id="GO:0043023">
    <property type="term" value="F:ribosomal large subunit binding"/>
    <property type="evidence" value="ECO:0007669"/>
    <property type="project" value="TreeGrafter"/>
</dbReference>
<dbReference type="UniPathway" id="UPA00143"/>
<dbReference type="Gene3D" id="1.25.10.10">
    <property type="entry name" value="Leucine-rich Repeat Variant"/>
    <property type="match status" value="1"/>
</dbReference>
<dbReference type="InterPro" id="IPR054476">
    <property type="entry name" value="Ltn1_N"/>
</dbReference>
<keyword evidence="5" id="KW-1185">Reference proteome</keyword>
<protein>
    <recommendedName>
        <fullName evidence="1">E3 ubiquitin-protein ligase listerin</fullName>
        <ecNumber evidence="1">2.3.2.27</ecNumber>
    </recommendedName>
    <alternativeName>
        <fullName evidence="1">RING-type E3 ubiquitin transferase listerin</fullName>
    </alternativeName>
</protein>
<dbReference type="GO" id="GO:0061630">
    <property type="term" value="F:ubiquitin protein ligase activity"/>
    <property type="evidence" value="ECO:0007669"/>
    <property type="project" value="UniProtKB-UniRule"/>
</dbReference>
<name>A0A812DXS8_ACAPH</name>
<dbReference type="SUPFAM" id="SSF48371">
    <property type="entry name" value="ARM repeat"/>
    <property type="match status" value="1"/>
</dbReference>
<organism evidence="4 5">
    <name type="scientific">Acanthosepion pharaonis</name>
    <name type="common">Pharaoh cuttlefish</name>
    <name type="synonym">Sepia pharaonis</name>
    <dbReference type="NCBI Taxonomy" id="158019"/>
    <lineage>
        <taxon>Eukaryota</taxon>
        <taxon>Metazoa</taxon>
        <taxon>Spiralia</taxon>
        <taxon>Lophotrochozoa</taxon>
        <taxon>Mollusca</taxon>
        <taxon>Cephalopoda</taxon>
        <taxon>Coleoidea</taxon>
        <taxon>Decapodiformes</taxon>
        <taxon>Sepiida</taxon>
        <taxon>Sepiina</taxon>
        <taxon>Sepiidae</taxon>
        <taxon>Acanthosepion</taxon>
    </lineage>
</organism>
<comment type="caution">
    <text evidence="4">The sequence shown here is derived from an EMBL/GenBank/DDBJ whole genome shotgun (WGS) entry which is preliminary data.</text>
</comment>
<keyword evidence="1" id="KW-0862">Zinc</keyword>
<dbReference type="EC" id="2.3.2.27" evidence="1"/>
<feature type="compositionally biased region" description="Polar residues" evidence="2">
    <location>
        <begin position="12"/>
        <end position="28"/>
    </location>
</feature>
<reference evidence="4" key="1">
    <citation type="submission" date="2021-01" db="EMBL/GenBank/DDBJ databases">
        <authorList>
            <person name="Li R."/>
            <person name="Bekaert M."/>
        </authorList>
    </citation>
    <scope>NUCLEOTIDE SEQUENCE</scope>
    <source>
        <strain evidence="4">Farmed</strain>
    </source>
</reference>
<evidence type="ECO:0000256" key="2">
    <source>
        <dbReference type="SAM" id="MobiDB-lite"/>
    </source>
</evidence>
<dbReference type="EMBL" id="CAHIKZ030004489">
    <property type="protein sequence ID" value="CAE1311279.1"/>
    <property type="molecule type" value="Genomic_DNA"/>
</dbReference>
<dbReference type="GO" id="GO:0016567">
    <property type="term" value="P:protein ubiquitination"/>
    <property type="evidence" value="ECO:0007669"/>
    <property type="project" value="UniProtKB-UniPathway"/>
</dbReference>
<sequence>MSTHSSKKQSQRTKGNVRPSSSRQAAQLLSESGTTTQGFIGFGTFSGEPAYVPAADLDNVGDMSLDADLRVLLRKLSKKDSITKIKALQEFNLLIKDKEEKDVKAVLPYWPRIYSKMVLDVDHRVRETVQQSMNILAMRLHRQLAPHLKKLMAYWLLSICDPYPTVATAAQQAFNSAFSAAKQAQALSFCQEAILDYTTDNLLNQKAETLSDPKLTSSEDMISKYNRILSSSLLALCKLLRALSSKPQSVCEEKITMLLESSKIWNLCKSPVNSVRSSSFLFLAAVCQVVPDIANNYLKKLSPCILLSLDDSDVVACGSVWEAVLSLVNMSEECWKHVSVPKGVWPKLRTVLAEGCHGNAAVIGPSILPLLSKFPKEFIGQPQQFYEQFFSNMKTGIGKDSVQLSPSECSAVVTALMECIHYMIKVDTDILHPVGSHLLFMDQLVPIVQASLIEEKATLSRSPLYSKLGYLLRVLAESAPPSHSDTSDSPSLAHLCWKQVTDLTLDCLNAITSDTHSELVIRTSHNTVSTRLINLVQSLIYPTKLQLRQEKSMSVNFSEVVGPQWKTSSTSPKRDYTTLNTFQKKCASELILKSYGMINKELDTTCVHLFVNFLKLYPTEEMVSLLLINTAEPQLQLQHQTATETFISSVILKWLKQMQLESSQSHLEKCGADLLSVLFVLLSSLDDNQIFNFMDDICQEFNKSCLFKILLNEILVSQRKIPALQEWLSRPTLGKKLLSLTSSVCSQALLPYSATELSEAEDNWTILTLALSSSSQSEPLLKTEYIEDILHRIHQTLRELGESKDCDKVDHSVLFVARVMSSFFQGLQDCSWLSSAEDLLLIMFLFSLDNDLKISELTRSEVRSAWVTGLQTLLKQRSLQLIESSFFARIFQEIMSVVVNKVASMQQLNRVCEEMKRFLQTACEQTDNDIIINHMSTCLTQVDIFAEHLMPPRQFQEYLMLTGQLTAIFWDLEGQPDGTVCRFPESLLYTSLFLAYMLEILQGWSLDKESDCKTLNWVQKDPQILELFYGLICSMAICQNWLETDQQVVKNAGIQKEISELNGIIMKQIEYLEKEQAEKVFDLFIQKSVEVSHWRALGLSLLLNHSSTYELTESRIGCYFEEESTERQKQIEL</sequence>
<comment type="pathway">
    <text evidence="1">Protein modification; protein ubiquitination.</text>
</comment>
<evidence type="ECO:0000256" key="1">
    <source>
        <dbReference type="RuleBase" id="RU367090"/>
    </source>
</evidence>
<dbReference type="OrthoDB" id="6108at2759"/>